<dbReference type="OrthoDB" id="10003767at2759"/>
<comment type="caution">
    <text evidence="2">The sequence shown here is derived from an EMBL/GenBank/DDBJ whole genome shotgun (WGS) entry which is preliminary data.</text>
</comment>
<dbReference type="AlphaFoldDB" id="A0A168G399"/>
<dbReference type="Proteomes" id="UP000076881">
    <property type="component" value="Unassembled WGS sequence"/>
</dbReference>
<dbReference type="PANTHER" id="PTHR21310">
    <property type="entry name" value="AMINOGLYCOSIDE PHOSPHOTRANSFERASE-RELATED-RELATED"/>
    <property type="match status" value="1"/>
</dbReference>
<evidence type="ECO:0000313" key="2">
    <source>
        <dbReference type="EMBL" id="OAA75964.1"/>
    </source>
</evidence>
<feature type="region of interest" description="Disordered" evidence="1">
    <location>
        <begin position="378"/>
        <end position="402"/>
    </location>
</feature>
<reference evidence="2 3" key="1">
    <citation type="journal article" date="2016" name="Genome Biol. Evol.">
        <title>Divergent and convergent evolution of fungal pathogenicity.</title>
        <authorList>
            <person name="Shang Y."/>
            <person name="Xiao G."/>
            <person name="Zheng P."/>
            <person name="Cen K."/>
            <person name="Zhan S."/>
            <person name="Wang C."/>
        </authorList>
    </citation>
    <scope>NUCLEOTIDE SEQUENCE [LARGE SCALE GENOMIC DNA]</scope>
    <source>
        <strain evidence="2 3">RCEF 1005</strain>
    </source>
</reference>
<dbReference type="InterPro" id="IPR051678">
    <property type="entry name" value="AGP_Transferase"/>
</dbReference>
<evidence type="ECO:0000313" key="3">
    <source>
        <dbReference type="Proteomes" id="UP000076881"/>
    </source>
</evidence>
<accession>A0A168G399</accession>
<keyword evidence="3" id="KW-1185">Reference proteome</keyword>
<dbReference type="PANTHER" id="PTHR21310:SF15">
    <property type="entry name" value="AMINOGLYCOSIDE PHOSPHOTRANSFERASE DOMAIN-CONTAINING PROTEIN"/>
    <property type="match status" value="1"/>
</dbReference>
<sequence>MDRHLQFDDGRIWVARVRTPGPNYLAGGEKMLEPEACLKSEIANATFLKKSSSIPIQTVYGFDLGVTDEVGGPYVLFEHVGETTANELRVLRNGNDSNMYGTREQDKKFRQKLAEIQAELATFTFGSIGSLTCHERSLTWEERTQNYFIGPELRTGKGPWTCSTEYFKALANHELSACKDSGMRNVISRPSHLLPREFRHLMELYSYECPPASQKYHLMDQKLGADNLLVDEDFNIVGFLEWDGIMAAPIQQVVQYPRKTGFSMPPPGKKHVDMRDIERLMFTEKRRAEYLTMLKRAEQGGAVKISDDMHMVGATIMQGLVRYGDHVWDRTAPPGLSPWYNTPETLGWDLRDEEYVRVNDMWFEEYHRLVLVGVVAEPKNYDDDDDDDTSSESSGSTREIVD</sequence>
<gene>
    <name evidence="2" type="ORF">LEL_05648</name>
</gene>
<evidence type="ECO:0008006" key="4">
    <source>
        <dbReference type="Google" id="ProtNLM"/>
    </source>
</evidence>
<proteinExistence type="predicted"/>
<name>A0A168G399_CORDF</name>
<evidence type="ECO:0000256" key="1">
    <source>
        <dbReference type="SAM" id="MobiDB-lite"/>
    </source>
</evidence>
<protein>
    <recommendedName>
        <fullName evidence="4">Protein kinase-like domain protein</fullName>
    </recommendedName>
</protein>
<organism evidence="2 3">
    <name type="scientific">Akanthomyces lecanii RCEF 1005</name>
    <dbReference type="NCBI Taxonomy" id="1081108"/>
    <lineage>
        <taxon>Eukaryota</taxon>
        <taxon>Fungi</taxon>
        <taxon>Dikarya</taxon>
        <taxon>Ascomycota</taxon>
        <taxon>Pezizomycotina</taxon>
        <taxon>Sordariomycetes</taxon>
        <taxon>Hypocreomycetidae</taxon>
        <taxon>Hypocreales</taxon>
        <taxon>Cordycipitaceae</taxon>
        <taxon>Akanthomyces</taxon>
        <taxon>Cordyceps confragosa</taxon>
    </lineage>
</organism>
<feature type="compositionally biased region" description="Polar residues" evidence="1">
    <location>
        <begin position="391"/>
        <end position="402"/>
    </location>
</feature>
<dbReference type="STRING" id="1081108.A0A168G399"/>
<dbReference type="EMBL" id="AZHF01000004">
    <property type="protein sequence ID" value="OAA75964.1"/>
    <property type="molecule type" value="Genomic_DNA"/>
</dbReference>